<keyword evidence="2" id="KW-1185">Reference proteome</keyword>
<name>A0A1Q2CWD5_9ACTN</name>
<evidence type="ECO:0000313" key="2">
    <source>
        <dbReference type="Proteomes" id="UP000188235"/>
    </source>
</evidence>
<evidence type="ECO:0008006" key="3">
    <source>
        <dbReference type="Google" id="ProtNLM"/>
    </source>
</evidence>
<accession>A0A1Q2CWD5</accession>
<proteinExistence type="predicted"/>
<sequence>MQMLVEEEVHRRFLSRVFSEGDESQWILKGGAGMLARVPTARATTDLDLFQEGYSLEQALEDLRRLAAVDLGDHFRFEFKKSQPILQGEQNPYAEGCRVTFDVYLGVTPRGPLHVDLVSSKGIVGPVEMEVPKNALDLPRLTSHPYRVIPLVDQVADKVCATLQLYNGRQSSRTKDLVDLVVLARTFDVDGRLLAMAIEGEARRRGIGPLTAFRVPVASWKARYAQMAASVPACEEYTDITAAEKLVARLIDPCLDGMTVGKTWQSQEMAWFDS</sequence>
<dbReference type="Pfam" id="PF08843">
    <property type="entry name" value="AbiEii"/>
    <property type="match status" value="1"/>
</dbReference>
<organism evidence="1 2">
    <name type="scientific">Tessaracoccus flavescens</name>
    <dbReference type="NCBI Taxonomy" id="399497"/>
    <lineage>
        <taxon>Bacteria</taxon>
        <taxon>Bacillati</taxon>
        <taxon>Actinomycetota</taxon>
        <taxon>Actinomycetes</taxon>
        <taxon>Propionibacteriales</taxon>
        <taxon>Propionibacteriaceae</taxon>
        <taxon>Tessaracoccus</taxon>
    </lineage>
</organism>
<protein>
    <recommendedName>
        <fullName evidence="3">Nucleotidyl transferase AbiEii/AbiGii toxin family protein</fullName>
    </recommendedName>
</protein>
<reference evidence="1 2" key="1">
    <citation type="journal article" date="2008" name="Int. J. Syst. Evol. Microbiol.">
        <title>Tessaracoccus flavescens sp. nov., isolated from marine sediment.</title>
        <authorList>
            <person name="Lee D.W."/>
            <person name="Lee S.D."/>
        </authorList>
    </citation>
    <scope>NUCLEOTIDE SEQUENCE [LARGE SCALE GENOMIC DNA]</scope>
    <source>
        <strain evidence="1 2">SST-39T</strain>
    </source>
</reference>
<dbReference type="STRING" id="399497.BW733_05870"/>
<dbReference type="Proteomes" id="UP000188235">
    <property type="component" value="Chromosome"/>
</dbReference>
<dbReference type="InterPro" id="IPR014942">
    <property type="entry name" value="AbiEii"/>
</dbReference>
<dbReference type="AlphaFoldDB" id="A0A1Q2CWD5"/>
<evidence type="ECO:0000313" key="1">
    <source>
        <dbReference type="EMBL" id="AQP50428.1"/>
    </source>
</evidence>
<gene>
    <name evidence="1" type="ORF">BW733_05870</name>
</gene>
<dbReference type="EMBL" id="CP019607">
    <property type="protein sequence ID" value="AQP50428.1"/>
    <property type="molecule type" value="Genomic_DNA"/>
</dbReference>
<dbReference type="KEGG" id="tfa:BW733_05870"/>